<evidence type="ECO:0000313" key="8">
    <source>
        <dbReference type="Proteomes" id="UP001153069"/>
    </source>
</evidence>
<protein>
    <recommendedName>
        <fullName evidence="2">peptide-methionine (S)-S-oxide reductase</fullName>
        <ecNumber evidence="2">1.8.4.11</ecNumber>
    </recommendedName>
    <alternativeName>
        <fullName evidence="4">Peptide-methionine (S)-S-oxide reductase</fullName>
    </alternativeName>
</protein>
<dbReference type="EMBL" id="CAICTM010002008">
    <property type="protein sequence ID" value="CAB9527513.1"/>
    <property type="molecule type" value="Genomic_DNA"/>
</dbReference>
<comment type="caution">
    <text evidence="7">The sequence shown here is derived from an EMBL/GenBank/DDBJ whole genome shotgun (WGS) entry which is preliminary data.</text>
</comment>
<dbReference type="EC" id="1.8.4.11" evidence="2"/>
<evidence type="ECO:0000256" key="5">
    <source>
        <dbReference type="SAM" id="SignalP"/>
    </source>
</evidence>
<dbReference type="OrthoDB" id="41774at2759"/>
<dbReference type="InterPro" id="IPR002569">
    <property type="entry name" value="Met_Sox_Rdtase_MsrA_dom"/>
</dbReference>
<evidence type="ECO:0000259" key="6">
    <source>
        <dbReference type="Pfam" id="PF01625"/>
    </source>
</evidence>
<gene>
    <name evidence="7" type="ORF">SEMRO_2010_G310800.1</name>
</gene>
<reference evidence="7" key="1">
    <citation type="submission" date="2020-06" db="EMBL/GenBank/DDBJ databases">
        <authorList>
            <consortium name="Plant Systems Biology data submission"/>
        </authorList>
    </citation>
    <scope>NUCLEOTIDE SEQUENCE</scope>
    <source>
        <strain evidence="7">D6</strain>
    </source>
</reference>
<organism evidence="7 8">
    <name type="scientific">Seminavis robusta</name>
    <dbReference type="NCBI Taxonomy" id="568900"/>
    <lineage>
        <taxon>Eukaryota</taxon>
        <taxon>Sar</taxon>
        <taxon>Stramenopiles</taxon>
        <taxon>Ochrophyta</taxon>
        <taxon>Bacillariophyta</taxon>
        <taxon>Bacillariophyceae</taxon>
        <taxon>Bacillariophycidae</taxon>
        <taxon>Naviculales</taxon>
        <taxon>Naviculaceae</taxon>
        <taxon>Seminavis</taxon>
    </lineage>
</organism>
<dbReference type="Pfam" id="PF01625">
    <property type="entry name" value="PMSR"/>
    <property type="match status" value="1"/>
</dbReference>
<dbReference type="AlphaFoldDB" id="A0A9N8HU81"/>
<dbReference type="Proteomes" id="UP001153069">
    <property type="component" value="Unassembled WGS sequence"/>
</dbReference>
<proteinExistence type="inferred from homology"/>
<dbReference type="InterPro" id="IPR036509">
    <property type="entry name" value="Met_Sox_Rdtase_MsrA_sf"/>
</dbReference>
<feature type="chain" id="PRO_5040171012" description="peptide-methionine (S)-S-oxide reductase" evidence="5">
    <location>
        <begin position="22"/>
        <end position="245"/>
    </location>
</feature>
<accession>A0A9N8HU81</accession>
<evidence type="ECO:0000313" key="7">
    <source>
        <dbReference type="EMBL" id="CAB9527513.1"/>
    </source>
</evidence>
<dbReference type="GO" id="GO:0008113">
    <property type="term" value="F:peptide-methionine (S)-S-oxide reductase activity"/>
    <property type="evidence" value="ECO:0007669"/>
    <property type="project" value="UniProtKB-EC"/>
</dbReference>
<dbReference type="PANTHER" id="PTHR43774:SF1">
    <property type="entry name" value="PEPTIDE METHIONINE SULFOXIDE REDUCTASE MSRA 2"/>
    <property type="match status" value="1"/>
</dbReference>
<sequence length="245" mass="27275">MKSFSCVLPVLLCSAGTTINAFAPHGVNKPTAPTPSRLQAKRDATFGMGCFWKPSEEMLKIDGVSEAAAGYTGNPNAKEVPDYDKVCFSRDWVEGVRVVYDDDKVSYEQLLDAFFEAQEPKLGSRQYASIIFPHDEEQQKIATEWLQEGADKVRESDGVPLSITQVEPLSPFYRAEGYHQNYWQKFRPRVAVVVGLIALQIAHFDVSPDIASGIDTFADWGLKAVALSVILERLLDRNVVELKSE</sequence>
<name>A0A9N8HU81_9STRA</name>
<feature type="signal peptide" evidence="5">
    <location>
        <begin position="1"/>
        <end position="21"/>
    </location>
</feature>
<evidence type="ECO:0000256" key="4">
    <source>
        <dbReference type="ARBA" id="ARBA00030643"/>
    </source>
</evidence>
<evidence type="ECO:0000256" key="3">
    <source>
        <dbReference type="ARBA" id="ARBA00023002"/>
    </source>
</evidence>
<keyword evidence="8" id="KW-1185">Reference proteome</keyword>
<evidence type="ECO:0000256" key="1">
    <source>
        <dbReference type="ARBA" id="ARBA00005591"/>
    </source>
</evidence>
<dbReference type="SUPFAM" id="SSF55068">
    <property type="entry name" value="Peptide methionine sulfoxide reductase"/>
    <property type="match status" value="1"/>
</dbReference>
<comment type="similarity">
    <text evidence="1">Belongs to the MsrA Met sulfoxide reductase family.</text>
</comment>
<dbReference type="PANTHER" id="PTHR43774">
    <property type="entry name" value="PEPTIDE METHIONINE SULFOXIDE REDUCTASE"/>
    <property type="match status" value="1"/>
</dbReference>
<keyword evidence="5" id="KW-0732">Signal</keyword>
<evidence type="ECO:0000256" key="2">
    <source>
        <dbReference type="ARBA" id="ARBA00012502"/>
    </source>
</evidence>
<dbReference type="Gene3D" id="3.30.1060.10">
    <property type="entry name" value="Peptide methionine sulphoxide reductase MsrA"/>
    <property type="match status" value="1"/>
</dbReference>
<feature type="domain" description="Peptide methionine sulphoxide reductase MsrA" evidence="6">
    <location>
        <begin position="44"/>
        <end position="185"/>
    </location>
</feature>
<keyword evidence="3" id="KW-0560">Oxidoreductase</keyword>